<evidence type="ECO:0000256" key="3">
    <source>
        <dbReference type="ARBA" id="ARBA00022989"/>
    </source>
</evidence>
<sequence>MNLNSTNESFVSRQNNSQSSNSSVALGVVTIPIVIIGFIGCVTFLVVLHNDKKHRQSVKACFLNLCLSSLFFCIFSGPFQILTYITQDRNFLADPANDFWCQFSAFTNVALVYVVVLCHAAIAVNRYCVIIFYKRVRILKSKILLSILLVSPWFITIVIYIFPLFHLGTSYGFVGDPTYKCTFLKREKAFLTASRAITTGVAVVLICASYLAIWVKVTMNSQRRHRVVLEDVTSGALAAGTLRQIKKEVRVAKSTCVTCLVFIVCFLPSTIQAFAVRSPGDMKQVGLILIMLQHAGMALSPWLPMMLSESWRNTICMKLFPAGEKSLTVGPAPIFLVHQRPTVSVDQLKNTGTG</sequence>
<keyword evidence="5 10" id="KW-0472">Membrane</keyword>
<proteinExistence type="predicted"/>
<feature type="transmembrane region" description="Helical" evidence="10">
    <location>
        <begin position="144"/>
        <end position="165"/>
    </location>
</feature>
<feature type="domain" description="G-protein coupled receptors family 1 profile" evidence="11">
    <location>
        <begin position="40"/>
        <end position="304"/>
    </location>
</feature>
<keyword evidence="13" id="KW-1185">Reference proteome</keyword>
<evidence type="ECO:0000256" key="10">
    <source>
        <dbReference type="SAM" id="Phobius"/>
    </source>
</evidence>
<feature type="transmembrane region" description="Helical" evidence="10">
    <location>
        <begin position="105"/>
        <end position="132"/>
    </location>
</feature>
<keyword evidence="6" id="KW-0675">Receptor</keyword>
<protein>
    <recommendedName>
        <fullName evidence="11">G-protein coupled receptors family 1 profile domain-containing protein</fullName>
    </recommendedName>
</protein>
<dbReference type="Gene3D" id="1.20.1070.10">
    <property type="entry name" value="Rhodopsin 7-helix transmembrane proteins"/>
    <property type="match status" value="1"/>
</dbReference>
<reference evidence="13" key="1">
    <citation type="submission" date="2017-01" db="EMBL/GenBank/DDBJ databases">
        <title>Comparative genomics of anhydrobiosis in the tardigrade Hypsibius dujardini.</title>
        <authorList>
            <person name="Yoshida Y."/>
            <person name="Koutsovoulos G."/>
            <person name="Laetsch D."/>
            <person name="Stevens L."/>
            <person name="Kumar S."/>
            <person name="Horikawa D."/>
            <person name="Ishino K."/>
            <person name="Komine S."/>
            <person name="Tomita M."/>
            <person name="Blaxter M."/>
            <person name="Arakawa K."/>
        </authorList>
    </citation>
    <scope>NUCLEOTIDE SEQUENCE [LARGE SCALE GENOMIC DNA]</scope>
    <source>
        <strain evidence="13">Z151</strain>
    </source>
</reference>
<keyword evidence="8" id="KW-0716">Sensory transduction</keyword>
<dbReference type="InterPro" id="IPR050125">
    <property type="entry name" value="GPCR_opsins"/>
</dbReference>
<evidence type="ECO:0000256" key="5">
    <source>
        <dbReference type="ARBA" id="ARBA00023136"/>
    </source>
</evidence>
<evidence type="ECO:0000313" key="13">
    <source>
        <dbReference type="Proteomes" id="UP000192578"/>
    </source>
</evidence>
<feature type="region of interest" description="Disordered" evidence="9">
    <location>
        <begin position="1"/>
        <end position="20"/>
    </location>
</feature>
<dbReference type="CDD" id="cd00637">
    <property type="entry name" value="7tm_classA_rhodopsin-like"/>
    <property type="match status" value="1"/>
</dbReference>
<feature type="transmembrane region" description="Helical" evidence="10">
    <location>
        <begin position="60"/>
        <end position="85"/>
    </location>
</feature>
<feature type="transmembrane region" description="Helical" evidence="10">
    <location>
        <begin position="196"/>
        <end position="215"/>
    </location>
</feature>
<dbReference type="SUPFAM" id="SSF81321">
    <property type="entry name" value="Family A G protein-coupled receptor-like"/>
    <property type="match status" value="1"/>
</dbReference>
<evidence type="ECO:0000256" key="2">
    <source>
        <dbReference type="ARBA" id="ARBA00022692"/>
    </source>
</evidence>
<feature type="transmembrane region" description="Helical" evidence="10">
    <location>
        <begin position="287"/>
        <end position="307"/>
    </location>
</feature>
<feature type="transmembrane region" description="Helical" evidence="10">
    <location>
        <begin position="24"/>
        <end position="48"/>
    </location>
</feature>
<evidence type="ECO:0000256" key="6">
    <source>
        <dbReference type="ARBA" id="ARBA00023170"/>
    </source>
</evidence>
<dbReference type="InterPro" id="IPR000276">
    <property type="entry name" value="GPCR_Rhodpsn"/>
</dbReference>
<keyword evidence="7" id="KW-0807">Transducer</keyword>
<comment type="caution">
    <text evidence="12">The sequence shown here is derived from an EMBL/GenBank/DDBJ whole genome shotgun (WGS) entry which is preliminary data.</text>
</comment>
<keyword evidence="8" id="KW-0844">Vision</keyword>
<dbReference type="Pfam" id="PF00001">
    <property type="entry name" value="7tm_1"/>
    <property type="match status" value="1"/>
</dbReference>
<feature type="compositionally biased region" description="Polar residues" evidence="9">
    <location>
        <begin position="1"/>
        <end position="11"/>
    </location>
</feature>
<gene>
    <name evidence="12" type="ORF">BV898_00684</name>
</gene>
<evidence type="ECO:0000259" key="11">
    <source>
        <dbReference type="PROSITE" id="PS50262"/>
    </source>
</evidence>
<feature type="transmembrane region" description="Helical" evidence="10">
    <location>
        <begin position="251"/>
        <end position="275"/>
    </location>
</feature>
<dbReference type="EMBL" id="MTYJ01000002">
    <property type="protein sequence ID" value="OQV25756.1"/>
    <property type="molecule type" value="Genomic_DNA"/>
</dbReference>
<keyword evidence="4" id="KW-0297">G-protein coupled receptor</keyword>
<dbReference type="Proteomes" id="UP000192578">
    <property type="component" value="Unassembled WGS sequence"/>
</dbReference>
<dbReference type="GO" id="GO:0004930">
    <property type="term" value="F:G protein-coupled receptor activity"/>
    <property type="evidence" value="ECO:0007669"/>
    <property type="project" value="UniProtKB-KW"/>
</dbReference>
<dbReference type="PROSITE" id="PS50262">
    <property type="entry name" value="G_PROTEIN_RECEP_F1_2"/>
    <property type="match status" value="1"/>
</dbReference>
<comment type="subcellular location">
    <subcellularLocation>
        <location evidence="1">Membrane</location>
        <topology evidence="1">Multi-pass membrane protein</topology>
    </subcellularLocation>
</comment>
<dbReference type="GO" id="GO:0007601">
    <property type="term" value="P:visual perception"/>
    <property type="evidence" value="ECO:0007669"/>
    <property type="project" value="UniProtKB-KW"/>
</dbReference>
<evidence type="ECO:0000256" key="8">
    <source>
        <dbReference type="ARBA" id="ARBA00023305"/>
    </source>
</evidence>
<keyword evidence="3 10" id="KW-1133">Transmembrane helix</keyword>
<evidence type="ECO:0000256" key="1">
    <source>
        <dbReference type="ARBA" id="ARBA00004141"/>
    </source>
</evidence>
<dbReference type="PANTHER" id="PTHR24240">
    <property type="entry name" value="OPSIN"/>
    <property type="match status" value="1"/>
</dbReference>
<keyword evidence="2 10" id="KW-0812">Transmembrane</keyword>
<evidence type="ECO:0000313" key="12">
    <source>
        <dbReference type="EMBL" id="OQV25756.1"/>
    </source>
</evidence>
<dbReference type="AlphaFoldDB" id="A0A1W0XE64"/>
<dbReference type="GO" id="GO:0016020">
    <property type="term" value="C:membrane"/>
    <property type="evidence" value="ECO:0007669"/>
    <property type="project" value="UniProtKB-SubCell"/>
</dbReference>
<accession>A0A1W0XE64</accession>
<name>A0A1W0XE64_HYPEX</name>
<dbReference type="OrthoDB" id="10609529at2759"/>
<organism evidence="12 13">
    <name type="scientific">Hypsibius exemplaris</name>
    <name type="common">Freshwater tardigrade</name>
    <dbReference type="NCBI Taxonomy" id="2072580"/>
    <lineage>
        <taxon>Eukaryota</taxon>
        <taxon>Metazoa</taxon>
        <taxon>Ecdysozoa</taxon>
        <taxon>Tardigrada</taxon>
        <taxon>Eutardigrada</taxon>
        <taxon>Parachela</taxon>
        <taxon>Hypsibioidea</taxon>
        <taxon>Hypsibiidae</taxon>
        <taxon>Hypsibius</taxon>
    </lineage>
</organism>
<evidence type="ECO:0000256" key="7">
    <source>
        <dbReference type="ARBA" id="ARBA00023224"/>
    </source>
</evidence>
<evidence type="ECO:0000256" key="4">
    <source>
        <dbReference type="ARBA" id="ARBA00023040"/>
    </source>
</evidence>
<evidence type="ECO:0000256" key="9">
    <source>
        <dbReference type="SAM" id="MobiDB-lite"/>
    </source>
</evidence>
<dbReference type="InterPro" id="IPR017452">
    <property type="entry name" value="GPCR_Rhodpsn_7TM"/>
</dbReference>